<dbReference type="EMBL" id="JANPWB010000016">
    <property type="protein sequence ID" value="KAJ1079953.1"/>
    <property type="molecule type" value="Genomic_DNA"/>
</dbReference>
<feature type="non-terminal residue" evidence="1">
    <location>
        <position position="58"/>
    </location>
</feature>
<reference evidence="1" key="1">
    <citation type="journal article" date="2022" name="bioRxiv">
        <title>Sequencing and chromosome-scale assembly of the giantPleurodeles waltlgenome.</title>
        <authorList>
            <person name="Brown T."/>
            <person name="Elewa A."/>
            <person name="Iarovenko S."/>
            <person name="Subramanian E."/>
            <person name="Araus A.J."/>
            <person name="Petzold A."/>
            <person name="Susuki M."/>
            <person name="Suzuki K.-i.T."/>
            <person name="Hayashi T."/>
            <person name="Toyoda A."/>
            <person name="Oliveira C."/>
            <person name="Osipova E."/>
            <person name="Leigh N.D."/>
            <person name="Simon A."/>
            <person name="Yun M.H."/>
        </authorList>
    </citation>
    <scope>NUCLEOTIDE SEQUENCE</scope>
    <source>
        <strain evidence="1">20211129_DDA</strain>
        <tissue evidence="1">Liver</tissue>
    </source>
</reference>
<sequence length="58" mass="6574">MRIILRPPAGTPEHFFQYHFLSVPVRLPSGRPVKTLKNVPMQSIGRATVFKLLQSDCP</sequence>
<dbReference type="Proteomes" id="UP001066276">
    <property type="component" value="Chromosome 12"/>
</dbReference>
<evidence type="ECO:0000313" key="1">
    <source>
        <dbReference type="EMBL" id="KAJ1079953.1"/>
    </source>
</evidence>
<gene>
    <name evidence="1" type="ORF">NDU88_000175</name>
</gene>
<name>A0AAV7KST7_PLEWA</name>
<comment type="caution">
    <text evidence="1">The sequence shown here is derived from an EMBL/GenBank/DDBJ whole genome shotgun (WGS) entry which is preliminary data.</text>
</comment>
<keyword evidence="2" id="KW-1185">Reference proteome</keyword>
<organism evidence="1 2">
    <name type="scientific">Pleurodeles waltl</name>
    <name type="common">Iberian ribbed newt</name>
    <dbReference type="NCBI Taxonomy" id="8319"/>
    <lineage>
        <taxon>Eukaryota</taxon>
        <taxon>Metazoa</taxon>
        <taxon>Chordata</taxon>
        <taxon>Craniata</taxon>
        <taxon>Vertebrata</taxon>
        <taxon>Euteleostomi</taxon>
        <taxon>Amphibia</taxon>
        <taxon>Batrachia</taxon>
        <taxon>Caudata</taxon>
        <taxon>Salamandroidea</taxon>
        <taxon>Salamandridae</taxon>
        <taxon>Pleurodelinae</taxon>
        <taxon>Pleurodeles</taxon>
    </lineage>
</organism>
<evidence type="ECO:0000313" key="2">
    <source>
        <dbReference type="Proteomes" id="UP001066276"/>
    </source>
</evidence>
<protein>
    <submittedName>
        <fullName evidence="1">Uncharacterized protein</fullName>
    </submittedName>
</protein>
<dbReference type="AlphaFoldDB" id="A0AAV7KST7"/>
<proteinExistence type="predicted"/>
<accession>A0AAV7KST7</accession>